<keyword evidence="3" id="KW-0812">Transmembrane</keyword>
<protein>
    <submittedName>
        <fullName evidence="4">Uncharacterized protein</fullName>
    </submittedName>
</protein>
<keyword evidence="5" id="KW-1185">Reference proteome</keyword>
<organism evidence="4 5">
    <name type="scientific">Acetobacter tropicalis</name>
    <dbReference type="NCBI Taxonomy" id="104102"/>
    <lineage>
        <taxon>Bacteria</taxon>
        <taxon>Pseudomonadati</taxon>
        <taxon>Pseudomonadota</taxon>
        <taxon>Alphaproteobacteria</taxon>
        <taxon>Acetobacterales</taxon>
        <taxon>Acetobacteraceae</taxon>
        <taxon>Acetobacter</taxon>
    </lineage>
</organism>
<dbReference type="PATRIC" id="fig|104102.7.peg.2623"/>
<dbReference type="RefSeq" id="WP_052051447.1">
    <property type="nucleotide sequence ID" value="NZ_JACAOJ010000036.1"/>
</dbReference>
<evidence type="ECO:0000313" key="4">
    <source>
        <dbReference type="EMBL" id="KGB22058.1"/>
    </source>
</evidence>
<feature type="coiled-coil region" evidence="1">
    <location>
        <begin position="228"/>
        <end position="266"/>
    </location>
</feature>
<feature type="compositionally biased region" description="Polar residues" evidence="2">
    <location>
        <begin position="23"/>
        <end position="39"/>
    </location>
</feature>
<dbReference type="EMBL" id="JOKM01000089">
    <property type="protein sequence ID" value="KGB22058.1"/>
    <property type="molecule type" value="Genomic_DNA"/>
</dbReference>
<name>A0A095AZ78_9PROT</name>
<feature type="region of interest" description="Disordered" evidence="2">
    <location>
        <begin position="1"/>
        <end position="61"/>
    </location>
</feature>
<feature type="transmembrane region" description="Helical" evidence="3">
    <location>
        <begin position="67"/>
        <end position="87"/>
    </location>
</feature>
<feature type="compositionally biased region" description="Low complexity" evidence="2">
    <location>
        <begin position="174"/>
        <end position="185"/>
    </location>
</feature>
<keyword evidence="3" id="KW-1133">Transmembrane helix</keyword>
<reference evidence="4 5" key="1">
    <citation type="submission" date="2014-06" db="EMBL/GenBank/DDBJ databases">
        <title>Functional and comparative genomic analyses of the Drosophila gut microbiota identify candidate symbiosis factors.</title>
        <authorList>
            <person name="Newell P.D."/>
            <person name="Chaston J.M."/>
            <person name="Douglas A.E."/>
        </authorList>
    </citation>
    <scope>NUCLEOTIDE SEQUENCE [LARGE SCALE GENOMIC DNA]</scope>
    <source>
        <strain evidence="4 5">DmCS_006</strain>
    </source>
</reference>
<feature type="compositionally biased region" description="Pro residues" evidence="2">
    <location>
        <begin position="164"/>
        <end position="173"/>
    </location>
</feature>
<evidence type="ECO:0000256" key="2">
    <source>
        <dbReference type="SAM" id="MobiDB-lite"/>
    </source>
</evidence>
<evidence type="ECO:0000256" key="3">
    <source>
        <dbReference type="SAM" id="Phobius"/>
    </source>
</evidence>
<accession>A0A095AZ78</accession>
<evidence type="ECO:0000313" key="5">
    <source>
        <dbReference type="Proteomes" id="UP000029448"/>
    </source>
</evidence>
<dbReference type="AlphaFoldDB" id="A0A095AZ78"/>
<feature type="region of interest" description="Disordered" evidence="2">
    <location>
        <begin position="139"/>
        <end position="197"/>
    </location>
</feature>
<evidence type="ECO:0000256" key="1">
    <source>
        <dbReference type="SAM" id="Coils"/>
    </source>
</evidence>
<proteinExistence type="predicted"/>
<sequence>MSAEPRQTAFPQDDTGTIRHLRPQNQQTASEPSEQAASENDQDKIADAIPDNSGQAEAKKKLPDKRILMAGAASGALLLLLGGFWVFHSSPSTMQPVGQEVGITAQTLPAPAVPLKHQPAPHSQPPVHVASRQEIAEAKQAPPTDDLSAMIAAGPHPKTVQNTPAPPQSPPVQSPEAEQAAAVDPVSPPPPLTPQTATEAARHLIAAPMSSKDQIDVLQLVTMEAALVQNTRTEIRSLRDELQQERADAQKARADFTRRLALLEARKAVADATDIPNQARETAADQAKRALAAAMNNQQNSPPPPSASPTSLPEHITTVSEQPRPNHNWVPRYRIVSASPLLGMVQDDNAPSGEQSQYEVEPGTNLRGYGVVKSIYQAGTNWVIKTDHGLIN</sequence>
<keyword evidence="1" id="KW-0175">Coiled coil</keyword>
<dbReference type="Proteomes" id="UP000029448">
    <property type="component" value="Unassembled WGS sequence"/>
</dbReference>
<gene>
    <name evidence="4" type="ORF">AtDm6_2657</name>
</gene>
<dbReference type="STRING" id="104102.AtDm6_2657"/>
<keyword evidence="3" id="KW-0472">Membrane</keyword>
<feature type="region of interest" description="Disordered" evidence="2">
    <location>
        <begin position="295"/>
        <end position="327"/>
    </location>
</feature>
<comment type="caution">
    <text evidence="4">The sequence shown here is derived from an EMBL/GenBank/DDBJ whole genome shotgun (WGS) entry which is preliminary data.</text>
</comment>